<feature type="domain" description="C2H2-type" evidence="14">
    <location>
        <begin position="397"/>
        <end position="424"/>
    </location>
</feature>
<feature type="region of interest" description="Disordered" evidence="13">
    <location>
        <begin position="1"/>
        <end position="25"/>
    </location>
</feature>
<feature type="domain" description="C2H2-type" evidence="14">
    <location>
        <begin position="606"/>
        <end position="633"/>
    </location>
</feature>
<feature type="domain" description="C2H2-type" evidence="14">
    <location>
        <begin position="811"/>
        <end position="838"/>
    </location>
</feature>
<dbReference type="PANTHER" id="PTHR24393">
    <property type="entry name" value="ZINC FINGER PROTEIN"/>
    <property type="match status" value="1"/>
</dbReference>
<dbReference type="InterPro" id="IPR038269">
    <property type="entry name" value="SCAN_sf"/>
</dbReference>
<keyword evidence="11" id="KW-0539">Nucleus</keyword>
<evidence type="ECO:0000256" key="6">
    <source>
        <dbReference type="ARBA" id="ARBA00022771"/>
    </source>
</evidence>
<dbReference type="FunFam" id="3.30.160.60:FF:000358">
    <property type="entry name" value="zinc finger protein 24"/>
    <property type="match status" value="1"/>
</dbReference>
<feature type="compositionally biased region" description="Polar residues" evidence="13">
    <location>
        <begin position="280"/>
        <end position="291"/>
    </location>
</feature>
<evidence type="ECO:0000256" key="13">
    <source>
        <dbReference type="SAM" id="MobiDB-lite"/>
    </source>
</evidence>
<evidence type="ECO:0000256" key="12">
    <source>
        <dbReference type="PROSITE-ProRule" id="PRU00042"/>
    </source>
</evidence>
<dbReference type="InterPro" id="IPR013087">
    <property type="entry name" value="Znf_C2H2_type"/>
</dbReference>
<dbReference type="PROSITE" id="PS00028">
    <property type="entry name" value="ZINC_FINGER_C2H2_1"/>
    <property type="match status" value="18"/>
</dbReference>
<evidence type="ECO:0000259" key="14">
    <source>
        <dbReference type="PROSITE" id="PS50157"/>
    </source>
</evidence>
<feature type="domain" description="C2H2-type" evidence="14">
    <location>
        <begin position="1035"/>
        <end position="1062"/>
    </location>
</feature>
<gene>
    <name evidence="18" type="primary">LOC106550840</name>
</gene>
<feature type="domain" description="C2H2-type" evidence="14">
    <location>
        <begin position="1063"/>
        <end position="1090"/>
    </location>
</feature>
<feature type="domain" description="KRAB" evidence="16">
    <location>
        <begin position="203"/>
        <end position="278"/>
    </location>
</feature>
<dbReference type="PROSITE" id="PS50804">
    <property type="entry name" value="SCAN_BOX"/>
    <property type="match status" value="1"/>
</dbReference>
<dbReference type="Pfam" id="PF02023">
    <property type="entry name" value="SCAN"/>
    <property type="match status" value="1"/>
</dbReference>
<dbReference type="FunFam" id="3.30.160.60:FF:001772">
    <property type="entry name" value="Uncharacterized protein"/>
    <property type="match status" value="1"/>
</dbReference>
<dbReference type="SUPFAM" id="SSF47353">
    <property type="entry name" value="Retrovirus capsid dimerization domain-like"/>
    <property type="match status" value="1"/>
</dbReference>
<evidence type="ECO:0000256" key="9">
    <source>
        <dbReference type="ARBA" id="ARBA00023125"/>
    </source>
</evidence>
<dbReference type="FunFam" id="3.30.160.60:FF:001621">
    <property type="entry name" value="Uncharacterized protein"/>
    <property type="match status" value="1"/>
</dbReference>
<comment type="subcellular location">
    <subcellularLocation>
        <location evidence="1">Nucleus</location>
    </subcellularLocation>
</comment>
<dbReference type="PROSITE" id="PS50805">
    <property type="entry name" value="KRAB"/>
    <property type="match status" value="1"/>
</dbReference>
<dbReference type="CDD" id="cd07765">
    <property type="entry name" value="KRAB_A-box"/>
    <property type="match status" value="1"/>
</dbReference>
<dbReference type="InterPro" id="IPR003309">
    <property type="entry name" value="SCAN_dom"/>
</dbReference>
<evidence type="ECO:0000256" key="11">
    <source>
        <dbReference type="ARBA" id="ARBA00023242"/>
    </source>
</evidence>
<feature type="domain" description="C2H2-type" evidence="14">
    <location>
        <begin position="951"/>
        <end position="978"/>
    </location>
</feature>
<comment type="similarity">
    <text evidence="2">Belongs to the krueppel C2H2-type zinc-finger protein family.</text>
</comment>
<dbReference type="AlphaFoldDB" id="A0A6I9YJ76"/>
<name>A0A6I9YJ76_9SAUR</name>
<sequence>MASRLANERTGKTPSGAQSGIHGEISARTGQKKLEEGIIVSQVQALNFRSVQYQEDEGPRGLCSRLHYFCSRWLRPEKHTKAQLLDLVVLEQFLALLPLQMESWVRECGAETSSQAVALVEGYLLSQAEEKKEQVESQPFTVENRDPERRRHLSDTPRELFFLRITQDDTNQEASRGKNRGKLTVPYDKDETMAEPTTQGGFVPFEEVAVYFSEEEWSQLDSDQKALHWEVMLENYRNMASLGNNGQENKESVELFQKFRHGNRTEKPANQMEQQRQERNPSNNWNKESSSSVDAQLQGFLDQLGKIEKKYIGKGIELFKDILDVNEYYPTQAKPEAYICKDNGKNYNGTFTLSRETVTSHKRMHVGEKPFKYFEYGKHQWGHLISHNSRHIEEKPYKCLVCGKGFSQKSTLINHQMIHTGGKPFKCMECGKGFSQKSTLINHQMIHTEDKPYKCMECGKGFRDGRYITRHQRIHTGEKPYKCMECGKSFRTSSKLTSHQRIHTGEKPYKCMECGKGFSHKSALITHQRIHTGEKPYKCMECGKSFRTSSKLTPHQRIHTGEKPYKCMECGKDFITSSKLKSHQRIHTGGGINLLVIKGSKWEKPYKSLECRKGFSQTSNLTSHKKICTREKPSTDWTFPLTLLYCLFLFALEGDNEKDHEESRESFQRFRHRDVIEKPSIQTEFQRQETNASSNWNKESSFSIEVHMQELIEEGGKIQKKCMEKGVKLSKDTLEVNEHYPATSKERDYILKDNGKNYNWCFPFSQENESLISQKSFPVWENLENGLENGNSFCEIKSLTAQESNHKAKPHKCMECGKSFKVNYSLTLHRRTHTGEKPFECFECGKSFSQRNHLKSHQSIHTGEKKYKCMECGKSFTQSSGLISHKRIHTGEKSFKCMECGKGFTTSSALILHKRIHTGEKPYKCMVCGKSFSQSSGLVIHKSIHTGAKPYKCMECGKSFRVNHSLTLHQMTHTGKKPFTCIVCGKSFSQRNHLTLHQNIHTGEKPYKCMECGKSFTQPSGLISHKRIHTEEKPFKCMECGKDFSTSSALTVHKRIHTGERPFKCIVCGNSFSQSHHLTHHLRIHMGEMIEKRHLNAWSVERASIQAVPLLSIRGSNTGERPLKCMECGKSFRASSDLTFHQRIHIGDKPSKCTECGKDFTTSSALLIRRSTQGKNRRRRNDLISHTAIHLGGNNM</sequence>
<dbReference type="GeneID" id="106550840"/>
<dbReference type="InterPro" id="IPR001909">
    <property type="entry name" value="KRAB"/>
</dbReference>
<feature type="domain" description="C2H2-type" evidence="14">
    <location>
        <begin position="453"/>
        <end position="480"/>
    </location>
</feature>
<evidence type="ECO:0000259" key="15">
    <source>
        <dbReference type="PROSITE" id="PS50804"/>
    </source>
</evidence>
<dbReference type="PANTHER" id="PTHR24393:SF157">
    <property type="entry name" value="ZINC FINGER PROTEIN 76"/>
    <property type="match status" value="1"/>
</dbReference>
<evidence type="ECO:0000313" key="17">
    <source>
        <dbReference type="Proteomes" id="UP000504617"/>
    </source>
</evidence>
<feature type="domain" description="C2H2-type" evidence="14">
    <location>
        <begin position="425"/>
        <end position="452"/>
    </location>
</feature>
<feature type="domain" description="C2H2-type" evidence="14">
    <location>
        <begin position="1123"/>
        <end position="1150"/>
    </location>
</feature>
<dbReference type="FunFam" id="3.30.160.60:FF:002343">
    <property type="entry name" value="Zinc finger protein 33A"/>
    <property type="match status" value="9"/>
</dbReference>
<feature type="domain" description="C2H2-type" evidence="14">
    <location>
        <begin position="867"/>
        <end position="894"/>
    </location>
</feature>
<dbReference type="Gene3D" id="1.10.4020.10">
    <property type="entry name" value="DNA breaking-rejoining enzymes"/>
    <property type="match status" value="1"/>
</dbReference>
<evidence type="ECO:0000256" key="4">
    <source>
        <dbReference type="ARBA" id="ARBA00022723"/>
    </source>
</evidence>
<keyword evidence="3" id="KW-0597">Phosphoprotein</keyword>
<dbReference type="OrthoDB" id="9045975at2759"/>
<dbReference type="SUPFAM" id="SSF57667">
    <property type="entry name" value="beta-beta-alpha zinc fingers"/>
    <property type="match status" value="13"/>
</dbReference>
<dbReference type="Gene3D" id="3.30.160.60">
    <property type="entry name" value="Classic Zinc Finger"/>
    <property type="match status" value="20"/>
</dbReference>
<evidence type="ECO:0000259" key="16">
    <source>
        <dbReference type="PROSITE" id="PS50805"/>
    </source>
</evidence>
<keyword evidence="10" id="KW-0804">Transcription</keyword>
<feature type="domain" description="C2H2-type" evidence="14">
    <location>
        <begin position="839"/>
        <end position="866"/>
    </location>
</feature>
<accession>A0A6I9YJ76</accession>
<evidence type="ECO:0000256" key="3">
    <source>
        <dbReference type="ARBA" id="ARBA00022553"/>
    </source>
</evidence>
<feature type="domain" description="C2H2-type" evidence="14">
    <location>
        <begin position="509"/>
        <end position="536"/>
    </location>
</feature>
<feature type="region of interest" description="Disordered" evidence="13">
    <location>
        <begin position="261"/>
        <end position="291"/>
    </location>
</feature>
<evidence type="ECO:0000256" key="7">
    <source>
        <dbReference type="ARBA" id="ARBA00022833"/>
    </source>
</evidence>
<feature type="domain" description="C2H2-type" evidence="14">
    <location>
        <begin position="923"/>
        <end position="950"/>
    </location>
</feature>
<dbReference type="SMART" id="SM00349">
    <property type="entry name" value="KRAB"/>
    <property type="match status" value="1"/>
</dbReference>
<keyword evidence="7" id="KW-0862">Zinc</keyword>
<evidence type="ECO:0000256" key="5">
    <source>
        <dbReference type="ARBA" id="ARBA00022737"/>
    </source>
</evidence>
<evidence type="ECO:0000256" key="2">
    <source>
        <dbReference type="ARBA" id="ARBA00006991"/>
    </source>
</evidence>
<dbReference type="FunFam" id="3.30.160.60:FF:001857">
    <property type="entry name" value="Uncharacterized protein"/>
    <property type="match status" value="1"/>
</dbReference>
<dbReference type="GO" id="GO:0000978">
    <property type="term" value="F:RNA polymerase II cis-regulatory region sequence-specific DNA binding"/>
    <property type="evidence" value="ECO:0007669"/>
    <property type="project" value="TreeGrafter"/>
</dbReference>
<protein>
    <submittedName>
        <fullName evidence="18">Zinc finger protein 420-like</fullName>
    </submittedName>
</protein>
<feature type="domain" description="C2H2-type" evidence="14">
    <location>
        <begin position="1007"/>
        <end position="1034"/>
    </location>
</feature>
<proteinExistence type="inferred from homology"/>
<keyword evidence="4" id="KW-0479">Metal-binding</keyword>
<dbReference type="FunFam" id="3.30.160.60:FF:002090">
    <property type="entry name" value="Zinc finger protein 473"/>
    <property type="match status" value="4"/>
</dbReference>
<evidence type="ECO:0000256" key="1">
    <source>
        <dbReference type="ARBA" id="ARBA00004123"/>
    </source>
</evidence>
<keyword evidence="6 12" id="KW-0863">Zinc-finger</keyword>
<dbReference type="SUPFAM" id="SSF109640">
    <property type="entry name" value="KRAB domain (Kruppel-associated box)"/>
    <property type="match status" value="1"/>
</dbReference>
<dbReference type="Gene3D" id="6.10.140.140">
    <property type="match status" value="1"/>
</dbReference>
<feature type="domain" description="C2H2-type" evidence="14">
    <location>
        <begin position="979"/>
        <end position="1006"/>
    </location>
</feature>
<evidence type="ECO:0000313" key="18">
    <source>
        <dbReference type="RefSeq" id="XP_013924297.1"/>
    </source>
</evidence>
<dbReference type="InterPro" id="IPR036051">
    <property type="entry name" value="KRAB_dom_sf"/>
</dbReference>
<feature type="domain" description="C2H2-type" evidence="14">
    <location>
        <begin position="895"/>
        <end position="922"/>
    </location>
</feature>
<dbReference type="FunFam" id="3.30.160.60:FF:000540">
    <property type="entry name" value="zinc finger protein 263 isoform X1"/>
    <property type="match status" value="1"/>
</dbReference>
<feature type="domain" description="C2H2-type" evidence="14">
    <location>
        <begin position="481"/>
        <end position="508"/>
    </location>
</feature>
<keyword evidence="5" id="KW-0677">Repeat</keyword>
<dbReference type="Proteomes" id="UP000504617">
    <property type="component" value="Unplaced"/>
</dbReference>
<dbReference type="GO" id="GO:0005634">
    <property type="term" value="C:nucleus"/>
    <property type="evidence" value="ECO:0007669"/>
    <property type="project" value="UniProtKB-SubCell"/>
</dbReference>
<dbReference type="SMART" id="SM00355">
    <property type="entry name" value="ZnF_C2H2"/>
    <property type="match status" value="18"/>
</dbReference>
<dbReference type="Pfam" id="PF01352">
    <property type="entry name" value="KRAB"/>
    <property type="match status" value="1"/>
</dbReference>
<dbReference type="PROSITE" id="PS50157">
    <property type="entry name" value="ZINC_FINGER_C2H2_2"/>
    <property type="match status" value="19"/>
</dbReference>
<dbReference type="KEGG" id="tsr:106550840"/>
<evidence type="ECO:0000256" key="10">
    <source>
        <dbReference type="ARBA" id="ARBA00023163"/>
    </source>
</evidence>
<reference evidence="18" key="1">
    <citation type="submission" date="2025-08" db="UniProtKB">
        <authorList>
            <consortium name="RefSeq"/>
        </authorList>
    </citation>
    <scope>IDENTIFICATION</scope>
    <source>
        <tissue evidence="18">Skeletal muscle</tissue>
    </source>
</reference>
<dbReference type="RefSeq" id="XP_013924297.1">
    <property type="nucleotide sequence ID" value="XM_014068822.1"/>
</dbReference>
<feature type="domain" description="C2H2-type" evidence="14">
    <location>
        <begin position="537"/>
        <end position="564"/>
    </location>
</feature>
<keyword evidence="8" id="KW-0805">Transcription regulation</keyword>
<dbReference type="GO" id="GO:0001228">
    <property type="term" value="F:DNA-binding transcription activator activity, RNA polymerase II-specific"/>
    <property type="evidence" value="ECO:0007669"/>
    <property type="project" value="TreeGrafter"/>
</dbReference>
<keyword evidence="17" id="KW-1185">Reference proteome</keyword>
<dbReference type="Pfam" id="PF00096">
    <property type="entry name" value="zf-C2H2"/>
    <property type="match status" value="17"/>
</dbReference>
<feature type="domain" description="SCAN box" evidence="15">
    <location>
        <begin position="48"/>
        <end position="121"/>
    </location>
</feature>
<keyword evidence="9" id="KW-0238">DNA-binding</keyword>
<evidence type="ECO:0000256" key="8">
    <source>
        <dbReference type="ARBA" id="ARBA00023015"/>
    </source>
</evidence>
<dbReference type="GO" id="GO:0008270">
    <property type="term" value="F:zinc ion binding"/>
    <property type="evidence" value="ECO:0007669"/>
    <property type="project" value="UniProtKB-KW"/>
</dbReference>
<dbReference type="CDD" id="cd07936">
    <property type="entry name" value="SCAN"/>
    <property type="match status" value="1"/>
</dbReference>
<feature type="domain" description="C2H2-type" evidence="14">
    <location>
        <begin position="565"/>
        <end position="589"/>
    </location>
</feature>
<organism evidence="17 18">
    <name type="scientific">Thamnophis sirtalis</name>
    <dbReference type="NCBI Taxonomy" id="35019"/>
    <lineage>
        <taxon>Eukaryota</taxon>
        <taxon>Metazoa</taxon>
        <taxon>Chordata</taxon>
        <taxon>Craniata</taxon>
        <taxon>Vertebrata</taxon>
        <taxon>Euteleostomi</taxon>
        <taxon>Lepidosauria</taxon>
        <taxon>Squamata</taxon>
        <taxon>Bifurcata</taxon>
        <taxon>Unidentata</taxon>
        <taxon>Episquamata</taxon>
        <taxon>Toxicofera</taxon>
        <taxon>Serpentes</taxon>
        <taxon>Colubroidea</taxon>
        <taxon>Colubridae</taxon>
        <taxon>Natricinae</taxon>
        <taxon>Thamnophis</taxon>
    </lineage>
</organism>
<feature type="compositionally biased region" description="Basic and acidic residues" evidence="13">
    <location>
        <begin position="1"/>
        <end position="11"/>
    </location>
</feature>
<dbReference type="InterPro" id="IPR036236">
    <property type="entry name" value="Znf_C2H2_sf"/>
</dbReference>
<dbReference type="SMART" id="SM00431">
    <property type="entry name" value="SCAN"/>
    <property type="match status" value="1"/>
</dbReference>